<dbReference type="GeneID" id="102842813"/>
<dbReference type="SMART" id="SM00093">
    <property type="entry name" value="SERPIN"/>
    <property type="match status" value="1"/>
</dbReference>
<evidence type="ECO:0000256" key="2">
    <source>
        <dbReference type="RuleBase" id="RU000411"/>
    </source>
</evidence>
<feature type="domain" description="Serpin" evidence="4">
    <location>
        <begin position="57"/>
        <end position="411"/>
    </location>
</feature>
<evidence type="ECO:0000256" key="1">
    <source>
        <dbReference type="ARBA" id="ARBA00009500"/>
    </source>
</evidence>
<dbReference type="InterPro" id="IPR036186">
    <property type="entry name" value="Serpin_sf"/>
</dbReference>
<dbReference type="GO" id="GO:0004867">
    <property type="term" value="F:serine-type endopeptidase inhibitor activity"/>
    <property type="evidence" value="ECO:0007669"/>
    <property type="project" value="InterPro"/>
</dbReference>
<dbReference type="InterPro" id="IPR023795">
    <property type="entry name" value="Serpin_CS"/>
</dbReference>
<dbReference type="GO" id="GO:0005615">
    <property type="term" value="C:extracellular space"/>
    <property type="evidence" value="ECO:0007669"/>
    <property type="project" value="InterPro"/>
</dbReference>
<dbReference type="SUPFAM" id="SSF56574">
    <property type="entry name" value="Serpins"/>
    <property type="match status" value="1"/>
</dbReference>
<dbReference type="AlphaFoldDB" id="A0A9B0WK95"/>
<evidence type="ECO:0000313" key="5">
    <source>
        <dbReference type="Proteomes" id="UP000504623"/>
    </source>
</evidence>
<gene>
    <name evidence="6" type="primary">SERPINA12</name>
</gene>
<comment type="similarity">
    <text evidence="1 2">Belongs to the serpin family.</text>
</comment>
<name>A0A9B0WK95_CHRAS</name>
<dbReference type="PANTHER" id="PTHR11461">
    <property type="entry name" value="SERINE PROTEASE INHIBITOR, SERPIN"/>
    <property type="match status" value="1"/>
</dbReference>
<dbReference type="Gene3D" id="2.30.39.10">
    <property type="entry name" value="Alpha-1-antitrypsin, domain 1"/>
    <property type="match status" value="1"/>
</dbReference>
<dbReference type="FunFam" id="2.30.39.10:FF:000002">
    <property type="entry name" value="Serpin family D member 1"/>
    <property type="match status" value="1"/>
</dbReference>
<evidence type="ECO:0000259" key="4">
    <source>
        <dbReference type="SMART" id="SM00093"/>
    </source>
</evidence>
<keyword evidence="3" id="KW-0732">Signal</keyword>
<protein>
    <submittedName>
        <fullName evidence="6">Serpin A12</fullName>
    </submittedName>
</protein>
<dbReference type="RefSeq" id="XP_006839684.1">
    <property type="nucleotide sequence ID" value="XM_006839621.1"/>
</dbReference>
<evidence type="ECO:0000256" key="3">
    <source>
        <dbReference type="SAM" id="SignalP"/>
    </source>
</evidence>
<organism evidence="5 6">
    <name type="scientific">Chrysochloris asiatica</name>
    <name type="common">Cape golden mole</name>
    <dbReference type="NCBI Taxonomy" id="185453"/>
    <lineage>
        <taxon>Eukaryota</taxon>
        <taxon>Metazoa</taxon>
        <taxon>Chordata</taxon>
        <taxon>Craniata</taxon>
        <taxon>Vertebrata</taxon>
        <taxon>Euteleostomi</taxon>
        <taxon>Mammalia</taxon>
        <taxon>Eutheria</taxon>
        <taxon>Afrotheria</taxon>
        <taxon>Chrysochloridae</taxon>
        <taxon>Chrysochlorinae</taxon>
        <taxon>Chrysochloris</taxon>
    </lineage>
</organism>
<dbReference type="CTD" id="145264"/>
<accession>A0A9B0WK95</accession>
<evidence type="ECO:0000313" key="6">
    <source>
        <dbReference type="RefSeq" id="XP_006839684.1"/>
    </source>
</evidence>
<feature type="chain" id="PRO_5038341509" evidence="3">
    <location>
        <begin position="20"/>
        <end position="414"/>
    </location>
</feature>
<feature type="signal peptide" evidence="3">
    <location>
        <begin position="1"/>
        <end position="19"/>
    </location>
</feature>
<keyword evidence="5" id="KW-1185">Reference proteome</keyword>
<dbReference type="InterPro" id="IPR042178">
    <property type="entry name" value="Serpin_sf_1"/>
</dbReference>
<dbReference type="OrthoDB" id="671595at2759"/>
<dbReference type="Proteomes" id="UP000504623">
    <property type="component" value="Unplaced"/>
</dbReference>
<dbReference type="PANTHER" id="PTHR11461:SF157">
    <property type="entry name" value="SERPIN A12"/>
    <property type="match status" value="1"/>
</dbReference>
<dbReference type="InterPro" id="IPR000215">
    <property type="entry name" value="Serpin_fam"/>
</dbReference>
<proteinExistence type="inferred from homology"/>
<dbReference type="InterPro" id="IPR023796">
    <property type="entry name" value="Serpin_dom"/>
</dbReference>
<dbReference type="Pfam" id="PF00079">
    <property type="entry name" value="Serpin"/>
    <property type="match status" value="1"/>
</dbReference>
<dbReference type="PROSITE" id="PS00284">
    <property type="entry name" value="SERPIN"/>
    <property type="match status" value="1"/>
</dbReference>
<dbReference type="Gene3D" id="3.30.497.10">
    <property type="entry name" value="Antithrombin, subunit I, domain 2"/>
    <property type="match status" value="1"/>
</dbReference>
<dbReference type="InterPro" id="IPR042185">
    <property type="entry name" value="Serpin_sf_2"/>
</dbReference>
<dbReference type="FunFam" id="3.30.497.10:FF:000001">
    <property type="entry name" value="Serine protease inhibitor"/>
    <property type="match status" value="1"/>
</dbReference>
<reference evidence="6" key="1">
    <citation type="submission" date="2025-08" db="UniProtKB">
        <authorList>
            <consortium name="RefSeq"/>
        </authorList>
    </citation>
    <scope>IDENTIFICATION</scope>
    <source>
        <tissue evidence="6">Spleen</tissue>
    </source>
</reference>
<sequence length="414" mass="47008">MKPVVGLGLLLAGLLTVKGLSQHNLSTNSHVTASQVRAWKERRAAQELARHNTDFGFKFFKKLAASSPDKNILFSPLSISMAFSMLSLGAQDSTLEEIKEGFNFKELSKKDLHEGFHYLLQRLNQRSQDVRLDLGNMLFMDQRLQPYQKFLRDVKDLYNADIIPADFRHLEATQKQINDYVSQKTHGKISNLIKNIDPGTLMFLINCIYFRARWKHEFDPKLTKEEDFMLDQNKSVKVPLMFHGGMYHVGEDEQLSCTVLEMPYHENITAIFILPDEGKLETVEKGLTTKAMARWKNGSTYRTVNVHMPKMTFTGTYKLKKALSHLGISKIFEGHGDLTRISPYRSLKVGEAVHKAKLKMDEKGTEGAAGSGAQTLPMEKPAEFKLNRPFLMMIYDETTASTLFLGKVVNPRGT</sequence>